<dbReference type="InterPro" id="IPR013783">
    <property type="entry name" value="Ig-like_fold"/>
</dbReference>
<organism evidence="1 2">
    <name type="scientific">Candidatus Nitrospira neomarina</name>
    <dbReference type="NCBI Taxonomy" id="3020899"/>
    <lineage>
        <taxon>Bacteria</taxon>
        <taxon>Pseudomonadati</taxon>
        <taxon>Nitrospirota</taxon>
        <taxon>Nitrospiria</taxon>
        <taxon>Nitrospirales</taxon>
        <taxon>Nitrospiraceae</taxon>
        <taxon>Nitrospira</taxon>
    </lineage>
</organism>
<dbReference type="RefSeq" id="WP_312746066.1">
    <property type="nucleotide sequence ID" value="NZ_CP116968.1"/>
</dbReference>
<keyword evidence="2" id="KW-1185">Reference proteome</keyword>
<name>A0AA96GNM0_9BACT</name>
<gene>
    <name evidence="1" type="ORF">PQG83_01740</name>
</gene>
<evidence type="ECO:0000313" key="2">
    <source>
        <dbReference type="Proteomes" id="UP001302494"/>
    </source>
</evidence>
<proteinExistence type="predicted"/>
<dbReference type="AlphaFoldDB" id="A0AA96GNM0"/>
<dbReference type="KEGG" id="nneo:PQG83_01740"/>
<dbReference type="Gene3D" id="2.60.40.10">
    <property type="entry name" value="Immunoglobulins"/>
    <property type="match status" value="1"/>
</dbReference>
<sequence length="771" mass="84619">MSTNFHLAPPPKTVDGLVAVPIDIQTIDAVFVFDGATASATADATITYTVGPTAGNPIFDLRQDITTAWLDGVLFPPVQLAHHSFGTGPFTDLRIVQSVQNAGSVHTLRVQYPLTTPNSQLGGSYLPVFEWSSGPKLRFVFGLSDLNRARYTEAWLPANLIFDQFALSLEIQLVNTVAAHSVITNGLVTIVGANHWRLNFPARFTALSPLLEIHASENLELQIDTTVLPVSGKNVTLEAWKPVASAVNLIAQLNTLKTLLAENENAYGPYLHGNRFVAFFNGSGGMEYEGGTTTSTSALLHETFHSWYARGIKPAAQADGWWDEGFTSFHDDGADDALPFDFTTVPVILCSRDPWQRHTPTNSYSDGSRFWRGMAAMLGVAQLNALMKDIYVAHQGKPLSTGMIEEFLLCKSGNAQVVDAFHRFVYGLDNPSPAPDLWLRDDPADPGADIWGGAFWNSPDLWIRNAEDGGTTHQSPEYGQDNWFHARVRNKASAGAAQHFVVTFHAKGFAGTQFQYPGDFLPCIAARAEFDLAPGTTRIVTARWPRALVPGEGTHTCLLASVISRFDNPVPSRHVWEHNNLAQKNLTVVDLHPNTYLILPVVIANWDVRYKRKFLLEVIRVHDSAPFTASLIHTMPEIFRDARVKPKPFTPFVSQPGHTPEKVVLECGGHISGAKYASRNRNITSATPDLIQARFPQSWEAGFPTKGAARLAFDLPPFNQMMVGLKISVSRDAKPGQVIRLHFVQRSLAAKRIVGGIAVQINVAKPLEKTG</sequence>
<evidence type="ECO:0000313" key="1">
    <source>
        <dbReference type="EMBL" id="WNM62493.1"/>
    </source>
</evidence>
<accession>A0AA96GNM0</accession>
<protein>
    <recommendedName>
        <fullName evidence="3">Peptidase M1 membrane alanine aminopeptidase domain-containing protein</fullName>
    </recommendedName>
</protein>
<dbReference type="EMBL" id="CP116968">
    <property type="protein sequence ID" value="WNM62493.1"/>
    <property type="molecule type" value="Genomic_DNA"/>
</dbReference>
<dbReference type="SUPFAM" id="SSF55486">
    <property type="entry name" value="Metalloproteases ('zincins'), catalytic domain"/>
    <property type="match status" value="1"/>
</dbReference>
<reference evidence="1 2" key="1">
    <citation type="submission" date="2023-01" db="EMBL/GenBank/DDBJ databases">
        <title>Cultivation and genomic characterization of new, ubiquitous marine nitrite-oxidizing bacteria from the Nitrospirales.</title>
        <authorList>
            <person name="Mueller A.J."/>
            <person name="Daebeler A."/>
            <person name="Herbold C.W."/>
            <person name="Kirkegaard R.H."/>
            <person name="Daims H."/>
        </authorList>
    </citation>
    <scope>NUCLEOTIDE SEQUENCE [LARGE SCALE GENOMIC DNA]</scope>
    <source>
        <strain evidence="1 2">DK</strain>
    </source>
</reference>
<evidence type="ECO:0008006" key="3">
    <source>
        <dbReference type="Google" id="ProtNLM"/>
    </source>
</evidence>
<dbReference type="Proteomes" id="UP001302494">
    <property type="component" value="Chromosome"/>
</dbReference>